<feature type="transmembrane region" description="Helical" evidence="3">
    <location>
        <begin position="639"/>
        <end position="658"/>
    </location>
</feature>
<feature type="transmembrane region" description="Helical" evidence="3">
    <location>
        <begin position="378"/>
        <end position="396"/>
    </location>
</feature>
<organism evidence="5">
    <name type="scientific">Hirondellea gigas</name>
    <dbReference type="NCBI Taxonomy" id="1518452"/>
    <lineage>
        <taxon>Eukaryota</taxon>
        <taxon>Metazoa</taxon>
        <taxon>Ecdysozoa</taxon>
        <taxon>Arthropoda</taxon>
        <taxon>Crustacea</taxon>
        <taxon>Multicrustacea</taxon>
        <taxon>Malacostraca</taxon>
        <taxon>Eumalacostraca</taxon>
        <taxon>Peracarida</taxon>
        <taxon>Amphipoda</taxon>
        <taxon>Amphilochidea</taxon>
        <taxon>Lysianassida</taxon>
        <taxon>Lysianassidira</taxon>
        <taxon>Lysianassoidea</taxon>
        <taxon>Lysianassidae</taxon>
        <taxon>Hirondellea</taxon>
    </lineage>
</organism>
<feature type="domain" description="Major facilitator superfamily (MFS) profile" evidence="4">
    <location>
        <begin position="309"/>
        <end position="728"/>
    </location>
</feature>
<proteinExistence type="evidence at transcript level"/>
<keyword evidence="3" id="KW-1133">Transmembrane helix</keyword>
<name>A0A6A7FT22_9CRUS</name>
<dbReference type="SUPFAM" id="SSF103473">
    <property type="entry name" value="MFS general substrate transporter"/>
    <property type="match status" value="1"/>
</dbReference>
<dbReference type="InterPro" id="IPR020846">
    <property type="entry name" value="MFS_dom"/>
</dbReference>
<feature type="transmembrane region" description="Helical" evidence="3">
    <location>
        <begin position="438"/>
        <end position="458"/>
    </location>
</feature>
<dbReference type="PANTHER" id="PTHR11360:SF306">
    <property type="entry name" value="RE01051P"/>
    <property type="match status" value="1"/>
</dbReference>
<dbReference type="InterPro" id="IPR011701">
    <property type="entry name" value="MFS"/>
</dbReference>
<dbReference type="PANTHER" id="PTHR11360">
    <property type="entry name" value="MONOCARBOXYLATE TRANSPORTER"/>
    <property type="match status" value="1"/>
</dbReference>
<feature type="compositionally biased region" description="Polar residues" evidence="2">
    <location>
        <begin position="61"/>
        <end position="74"/>
    </location>
</feature>
<feature type="transmembrane region" description="Helical" evidence="3">
    <location>
        <begin position="464"/>
        <end position="485"/>
    </location>
</feature>
<dbReference type="InterPro" id="IPR050327">
    <property type="entry name" value="Proton-linked_MCT"/>
</dbReference>
<dbReference type="Gene3D" id="1.20.1250.20">
    <property type="entry name" value="MFS general substrate transporter like domains"/>
    <property type="match status" value="2"/>
</dbReference>
<evidence type="ECO:0000256" key="1">
    <source>
        <dbReference type="ARBA" id="ARBA00004141"/>
    </source>
</evidence>
<protein>
    <submittedName>
        <fullName evidence="5">Monocarboxylate transporter 12-B-like</fullName>
    </submittedName>
</protein>
<evidence type="ECO:0000313" key="5">
    <source>
        <dbReference type="EMBL" id="LAC21384.1"/>
    </source>
</evidence>
<keyword evidence="3" id="KW-0472">Membrane</keyword>
<evidence type="ECO:0000256" key="2">
    <source>
        <dbReference type="SAM" id="MobiDB-lite"/>
    </source>
</evidence>
<feature type="region of interest" description="Disordered" evidence="2">
    <location>
        <begin position="56"/>
        <end position="75"/>
    </location>
</feature>
<feature type="transmembrane region" description="Helical" evidence="3">
    <location>
        <begin position="670"/>
        <end position="693"/>
    </location>
</feature>
<dbReference type="PROSITE" id="PS50850">
    <property type="entry name" value="MFS"/>
    <property type="match status" value="1"/>
</dbReference>
<dbReference type="GO" id="GO:0008028">
    <property type="term" value="F:monocarboxylic acid transmembrane transporter activity"/>
    <property type="evidence" value="ECO:0007669"/>
    <property type="project" value="TreeGrafter"/>
</dbReference>
<dbReference type="Pfam" id="PF07690">
    <property type="entry name" value="MFS_1"/>
    <property type="match status" value="1"/>
</dbReference>
<dbReference type="InterPro" id="IPR036259">
    <property type="entry name" value="MFS_trans_sf"/>
</dbReference>
<feature type="transmembrane region" description="Helical" evidence="3">
    <location>
        <begin position="308"/>
        <end position="334"/>
    </location>
</feature>
<feature type="transmembrane region" description="Helical" evidence="3">
    <location>
        <begin position="613"/>
        <end position="633"/>
    </location>
</feature>
<evidence type="ECO:0000259" key="4">
    <source>
        <dbReference type="PROSITE" id="PS50850"/>
    </source>
</evidence>
<comment type="subcellular location">
    <subcellularLocation>
        <location evidence="1">Membrane</location>
        <topology evidence="1">Multi-pass membrane protein</topology>
    </subcellularLocation>
</comment>
<sequence>MATRRYSQTVVAANSTSCSEERKKGCGYNEDNGSSAHHCTENKSIHIYRDIDGVERKDGYSDNNPENGSGNYDSKVNIKNHDYIAFESDYKHKDSEKFRHRDSNNAFNFKDFERECQYIDSEVGSQSNISESEHGYRDPSLESECLLDKKKLEYINNDKQIFNNNKENSKDRLPEIQPIFKVVAEIDRRVPNEKKECRIDQKVASYNLPKESIQDQFLEEKCCRVDINESEARFMENKSKYTFPEENGHIFAETELLFIGHENKTNIIPGEEQHMSKAAVENGYQVHEITEYKATTYKTVYEAPDGGWGWVIVVSSCYISSIYIGLVLSFGMLFSDELIRMGVSATNVSWILNLHSFMWHLTSTFAGPLCQQFSWRSVSFTGSLITSVAFIFMSFASSPIHIFLLFSIVIGLSGGASANICFFVVAEYFTSHRGTATAIIMAGIAAGQIFVPLLLRMLQDKYGFMGATLIFSAIVSNCCVAALTFHPVTNHVKKKRVLMMQESQGKQSFPNHQYDTKEAGTVTESNARTVNILKATLKNVLEMRRLEVTLMTLGFSLLLVGYVNFIAQLPFAMYFKGHSLDEASWCVSLSAIGNTLTRILVSCVSDRKWFSRKICYITGSIIAGFFTLGTVYFLERVDGIMVCMILWGIGIGANLSVYHALLIDICGLPLYVPCLTATGLLMALTSIVSGPILGTISDYSSYGSSMVACAIMQFSSALLWVFMSSPHRSDPASA</sequence>
<dbReference type="AlphaFoldDB" id="A0A6A7FT22"/>
<accession>A0A6A7FT22</accession>
<keyword evidence="3" id="KW-0812">Transmembrane</keyword>
<feature type="transmembrane region" description="Helical" evidence="3">
    <location>
        <begin position="548"/>
        <end position="571"/>
    </location>
</feature>
<feature type="transmembrane region" description="Helical" evidence="3">
    <location>
        <begin position="402"/>
        <end position="426"/>
    </location>
</feature>
<feature type="transmembrane region" description="Helical" evidence="3">
    <location>
        <begin position="699"/>
        <end position="722"/>
    </location>
</feature>
<dbReference type="EMBL" id="IACT01002081">
    <property type="protein sequence ID" value="LAC21384.1"/>
    <property type="molecule type" value="mRNA"/>
</dbReference>
<evidence type="ECO:0000256" key="3">
    <source>
        <dbReference type="SAM" id="Phobius"/>
    </source>
</evidence>
<reference evidence="5" key="1">
    <citation type="submission" date="2017-11" db="EMBL/GenBank/DDBJ databases">
        <title>The sensing device of the deep-sea amphipod.</title>
        <authorList>
            <person name="Kobayashi H."/>
            <person name="Nagahama T."/>
            <person name="Arai W."/>
            <person name="Sasagawa Y."/>
            <person name="Umeda M."/>
            <person name="Hayashi T."/>
            <person name="Nikaido I."/>
            <person name="Watanabe H."/>
            <person name="Oguri K."/>
            <person name="Kitazato H."/>
            <person name="Fujioka K."/>
            <person name="Kido Y."/>
            <person name="Takami H."/>
        </authorList>
    </citation>
    <scope>NUCLEOTIDE SEQUENCE</scope>
    <source>
        <tissue evidence="5">Whole body</tissue>
    </source>
</reference>
<dbReference type="GO" id="GO:0016020">
    <property type="term" value="C:membrane"/>
    <property type="evidence" value="ECO:0007669"/>
    <property type="project" value="UniProtKB-SubCell"/>
</dbReference>